<evidence type="ECO:0000313" key="3">
    <source>
        <dbReference type="Proteomes" id="UP000253517"/>
    </source>
</evidence>
<accession>A0A369AAE1</accession>
<sequence length="356" mass="39284">MKKSLILVWICLISAGSHAQLIRKYSNEFLTIGAGARGLAMSGAVTASTEGTEAGYWNPAGMLHGDFLYDAALMHASWFASIANFDYLSLAFSPAESPYRFGVSLFRFAIDDIQNTLNLVDQEGQVDYGRITRFSAADYALMAHFAMPVTGVENLQLGFNTKLIYRNIGPFANAFGFGFDVGVAYRPGNWQLSAVVRDATTTFNAWFINEDQLKEAFEQTGNEMPEENIELTPPVLTLGVARRFALSPDFGLLTEVNTSLLGGPQAGVNFGTVLTLNPSIGLEADYREWVYLRFGAGRFQKTTTFNGGEHWLFSPSMGLGLQFGRLKIDYALTNLVSFESALISHVFSLRMQFVRK</sequence>
<reference evidence="2 3" key="1">
    <citation type="submission" date="2018-07" db="EMBL/GenBank/DDBJ databases">
        <title>Genomic Encyclopedia of Type Strains, Phase IV (KMG-IV): sequencing the most valuable type-strain genomes for metagenomic binning, comparative biology and taxonomic classification.</title>
        <authorList>
            <person name="Goeker M."/>
        </authorList>
    </citation>
    <scope>NUCLEOTIDE SEQUENCE [LARGE SCALE GENOMIC DNA]</scope>
    <source>
        <strain evidence="2 3">DSM 21410</strain>
    </source>
</reference>
<dbReference type="AlphaFoldDB" id="A0A369AAE1"/>
<evidence type="ECO:0008006" key="4">
    <source>
        <dbReference type="Google" id="ProtNLM"/>
    </source>
</evidence>
<feature type="chain" id="PRO_5016761074" description="PorV/PorQ family protein" evidence="1">
    <location>
        <begin position="20"/>
        <end position="356"/>
    </location>
</feature>
<dbReference type="RefSeq" id="WP_114365613.1">
    <property type="nucleotide sequence ID" value="NZ_BHZF01000001.1"/>
</dbReference>
<protein>
    <recommendedName>
        <fullName evidence="4">PorV/PorQ family protein</fullName>
    </recommendedName>
</protein>
<dbReference type="EMBL" id="QPJS01000001">
    <property type="protein sequence ID" value="RCX05057.1"/>
    <property type="molecule type" value="Genomic_DNA"/>
</dbReference>
<evidence type="ECO:0000313" key="2">
    <source>
        <dbReference type="EMBL" id="RCX05057.1"/>
    </source>
</evidence>
<comment type="caution">
    <text evidence="2">The sequence shown here is derived from an EMBL/GenBank/DDBJ whole genome shotgun (WGS) entry which is preliminary data.</text>
</comment>
<keyword evidence="3" id="KW-1185">Reference proteome</keyword>
<keyword evidence="1" id="KW-0732">Signal</keyword>
<feature type="signal peptide" evidence="1">
    <location>
        <begin position="1"/>
        <end position="19"/>
    </location>
</feature>
<name>A0A369AAE1_9FLAO</name>
<dbReference type="Gene3D" id="2.40.160.60">
    <property type="entry name" value="Outer membrane protein transport protein (OMPP1/FadL/TodX)"/>
    <property type="match status" value="1"/>
</dbReference>
<proteinExistence type="predicted"/>
<evidence type="ECO:0000256" key="1">
    <source>
        <dbReference type="SAM" id="SignalP"/>
    </source>
</evidence>
<gene>
    <name evidence="2" type="ORF">DES35_101337</name>
</gene>
<dbReference type="Proteomes" id="UP000253517">
    <property type="component" value="Unassembled WGS sequence"/>
</dbReference>
<organism evidence="2 3">
    <name type="scientific">Schleiferia thermophila</name>
    <dbReference type="NCBI Taxonomy" id="884107"/>
    <lineage>
        <taxon>Bacteria</taxon>
        <taxon>Pseudomonadati</taxon>
        <taxon>Bacteroidota</taxon>
        <taxon>Flavobacteriia</taxon>
        <taxon>Flavobacteriales</taxon>
        <taxon>Schleiferiaceae</taxon>
        <taxon>Schleiferia</taxon>
    </lineage>
</organism>